<keyword evidence="1" id="KW-0732">Signal</keyword>
<sequence>MCRNVYLEGSAFYDILTILGLLQVCVAGAPVSSDSAVEHGKGRKPAIIPSARDVPPGVYSWGVIPPELAGSIESAGMVVSYGLNSATAHFYILDTSQNNKNFITKFFELRPDAYVTGISDYGLAKCYYFSRHITKLIRHTFSIQEGEIGEHALLCAKDTTTMGDPDLTIYLDAVQGSKREYYRYNMPVDLVSTTEVRTRPDLNRGPADL</sequence>
<dbReference type="EMBL" id="JABANP010000552">
    <property type="protein sequence ID" value="KAF4681008.1"/>
    <property type="molecule type" value="Genomic_DNA"/>
</dbReference>
<gene>
    <name evidence="2" type="ORF">FOZ60_012718</name>
</gene>
<protein>
    <submittedName>
        <fullName evidence="2">Uncharacterized protein</fullName>
    </submittedName>
</protein>
<evidence type="ECO:0000313" key="2">
    <source>
        <dbReference type="EMBL" id="KAF4681008.1"/>
    </source>
</evidence>
<dbReference type="Proteomes" id="UP000541610">
    <property type="component" value="Unassembled WGS sequence"/>
</dbReference>
<evidence type="ECO:0000256" key="1">
    <source>
        <dbReference type="SAM" id="SignalP"/>
    </source>
</evidence>
<evidence type="ECO:0000313" key="3">
    <source>
        <dbReference type="Proteomes" id="UP000541610"/>
    </source>
</evidence>
<organism evidence="2 3">
    <name type="scientific">Perkinsus olseni</name>
    <name type="common">Perkinsus atlanticus</name>
    <dbReference type="NCBI Taxonomy" id="32597"/>
    <lineage>
        <taxon>Eukaryota</taxon>
        <taxon>Sar</taxon>
        <taxon>Alveolata</taxon>
        <taxon>Perkinsozoa</taxon>
        <taxon>Perkinsea</taxon>
        <taxon>Perkinsida</taxon>
        <taxon>Perkinsidae</taxon>
        <taxon>Perkinsus</taxon>
    </lineage>
</organism>
<name>A0A7J6NAU1_PEROL</name>
<dbReference type="AlphaFoldDB" id="A0A7J6NAU1"/>
<reference evidence="2 3" key="1">
    <citation type="submission" date="2020-04" db="EMBL/GenBank/DDBJ databases">
        <title>Perkinsus olseni comparative genomics.</title>
        <authorList>
            <person name="Bogema D.R."/>
        </authorList>
    </citation>
    <scope>NUCLEOTIDE SEQUENCE [LARGE SCALE GENOMIC DNA]</scope>
    <source>
        <strain evidence="2">00978-12</strain>
    </source>
</reference>
<dbReference type="OrthoDB" id="10395283at2759"/>
<proteinExistence type="predicted"/>
<feature type="chain" id="PRO_5029554016" evidence="1">
    <location>
        <begin position="28"/>
        <end position="209"/>
    </location>
</feature>
<accession>A0A7J6NAU1</accession>
<comment type="caution">
    <text evidence="2">The sequence shown here is derived from an EMBL/GenBank/DDBJ whole genome shotgun (WGS) entry which is preliminary data.</text>
</comment>
<feature type="signal peptide" evidence="1">
    <location>
        <begin position="1"/>
        <end position="27"/>
    </location>
</feature>